<dbReference type="InterPro" id="IPR051122">
    <property type="entry name" value="SDR_DHRS6-like"/>
</dbReference>
<dbReference type="EMBL" id="JALKCH010000016">
    <property type="protein sequence ID" value="MCK0198945.1"/>
    <property type="molecule type" value="Genomic_DNA"/>
</dbReference>
<evidence type="ECO:0000256" key="2">
    <source>
        <dbReference type="ARBA" id="ARBA00023002"/>
    </source>
</evidence>
<comment type="caution">
    <text evidence="4">The sequence shown here is derived from an EMBL/GenBank/DDBJ whole genome shotgun (WGS) entry which is preliminary data.</text>
</comment>
<evidence type="ECO:0000313" key="4">
    <source>
        <dbReference type="EMBL" id="MCK0198945.1"/>
    </source>
</evidence>
<evidence type="ECO:0000256" key="3">
    <source>
        <dbReference type="SAM" id="Phobius"/>
    </source>
</evidence>
<dbReference type="InterPro" id="IPR020904">
    <property type="entry name" value="Sc_DH/Rdtase_CS"/>
</dbReference>
<dbReference type="InterPro" id="IPR036291">
    <property type="entry name" value="NAD(P)-bd_dom_sf"/>
</dbReference>
<dbReference type="Pfam" id="PF13561">
    <property type="entry name" value="adh_short_C2"/>
    <property type="match status" value="1"/>
</dbReference>
<keyword evidence="3" id="KW-0472">Membrane</keyword>
<protein>
    <submittedName>
        <fullName evidence="4">SDR family oxidoreductase</fullName>
    </submittedName>
</protein>
<evidence type="ECO:0000256" key="1">
    <source>
        <dbReference type="ARBA" id="ARBA00006484"/>
    </source>
</evidence>
<dbReference type="PRINTS" id="PR00081">
    <property type="entry name" value="GDHRDH"/>
</dbReference>
<feature type="transmembrane region" description="Helical" evidence="3">
    <location>
        <begin position="6"/>
        <end position="29"/>
    </location>
</feature>
<keyword evidence="3" id="KW-0812">Transmembrane</keyword>
<dbReference type="PRINTS" id="PR00080">
    <property type="entry name" value="SDRFAMILY"/>
</dbReference>
<dbReference type="PROSITE" id="PS00061">
    <property type="entry name" value="ADH_SHORT"/>
    <property type="match status" value="1"/>
</dbReference>
<dbReference type="Proteomes" id="UP001203284">
    <property type="component" value="Unassembled WGS sequence"/>
</dbReference>
<dbReference type="RefSeq" id="WP_247030846.1">
    <property type="nucleotide sequence ID" value="NZ_JALKCH010000016.1"/>
</dbReference>
<dbReference type="PANTHER" id="PTHR43477:SF1">
    <property type="entry name" value="DIHYDROANTICAPSIN 7-DEHYDROGENASE"/>
    <property type="match status" value="1"/>
</dbReference>
<reference evidence="4 5" key="1">
    <citation type="submission" date="2022-04" db="EMBL/GenBank/DDBJ databases">
        <authorList>
            <person name="Grouzdev D.S."/>
            <person name="Pantiukh K.S."/>
            <person name="Krutkina M.S."/>
        </authorList>
    </citation>
    <scope>NUCLEOTIDE SEQUENCE [LARGE SCALE GENOMIC DNA]</scope>
    <source>
        <strain evidence="4 5">6x-1</strain>
    </source>
</reference>
<keyword evidence="2" id="KW-0560">Oxidoreductase</keyword>
<proteinExistence type="inferred from homology"/>
<sequence>MTDLNGQVALITGAGAGIGCAMVAAFVAAGARVFAVDRSGEALEALRAGVATPEALDTLEADVTDPAAIAAMLAGAQARFGPVDIVCNNAGILDRMMPLDETDDAMWGRVLGVNLTAPMRLTRAALPDMLARGRGVFVNTCSIASFQGGRGGVSYTVSKHGLLGLTRAVAATYGARGIRCNAIAPGSVKTDLAAGAPPSDAGWELRKKGLATRPPQAGGDDIAPVALFLASEDARYLNGALIVADAGWTVY</sequence>
<dbReference type="PANTHER" id="PTHR43477">
    <property type="entry name" value="DIHYDROANTICAPSIN 7-DEHYDROGENASE"/>
    <property type="match status" value="1"/>
</dbReference>
<dbReference type="CDD" id="cd05233">
    <property type="entry name" value="SDR_c"/>
    <property type="match status" value="1"/>
</dbReference>
<keyword evidence="3" id="KW-1133">Transmembrane helix</keyword>
<accession>A0ABT0DG44</accession>
<comment type="similarity">
    <text evidence="1">Belongs to the short-chain dehydrogenases/reductases (SDR) family.</text>
</comment>
<name>A0ABT0DG44_9HYPH</name>
<gene>
    <name evidence="4" type="ORF">MWN34_18770</name>
</gene>
<dbReference type="SUPFAM" id="SSF51735">
    <property type="entry name" value="NAD(P)-binding Rossmann-fold domains"/>
    <property type="match status" value="1"/>
</dbReference>
<dbReference type="Gene3D" id="3.40.50.720">
    <property type="entry name" value="NAD(P)-binding Rossmann-like Domain"/>
    <property type="match status" value="1"/>
</dbReference>
<organism evidence="4 5">
    <name type="scientific">Ancylobacter crimeensis</name>
    <dbReference type="NCBI Taxonomy" id="2579147"/>
    <lineage>
        <taxon>Bacteria</taxon>
        <taxon>Pseudomonadati</taxon>
        <taxon>Pseudomonadota</taxon>
        <taxon>Alphaproteobacteria</taxon>
        <taxon>Hyphomicrobiales</taxon>
        <taxon>Xanthobacteraceae</taxon>
        <taxon>Ancylobacter</taxon>
    </lineage>
</organism>
<evidence type="ECO:0000313" key="5">
    <source>
        <dbReference type="Proteomes" id="UP001203284"/>
    </source>
</evidence>
<keyword evidence="5" id="KW-1185">Reference proteome</keyword>
<dbReference type="InterPro" id="IPR002347">
    <property type="entry name" value="SDR_fam"/>
</dbReference>